<dbReference type="Proteomes" id="UP001065613">
    <property type="component" value="Chromosome"/>
</dbReference>
<evidence type="ECO:0000313" key="1">
    <source>
        <dbReference type="EMBL" id="UXE59287.1"/>
    </source>
</evidence>
<dbReference type="KEGG" id="wna:KA717_25915"/>
<proteinExistence type="predicted"/>
<dbReference type="EMBL" id="CP073041">
    <property type="protein sequence ID" value="UXE59287.1"/>
    <property type="molecule type" value="Genomic_DNA"/>
</dbReference>
<reference evidence="1" key="1">
    <citation type="submission" date="2021-04" db="EMBL/GenBank/DDBJ databases">
        <title>Genome sequence of Woronichinia naegeliana from Washington state freshwater lake bloom.</title>
        <authorList>
            <person name="Dreher T.W."/>
        </authorList>
    </citation>
    <scope>NUCLEOTIDE SEQUENCE</scope>
    <source>
        <strain evidence="1">WA131</strain>
    </source>
</reference>
<dbReference type="AlphaFoldDB" id="A0A977KSZ8"/>
<accession>A0A977KSZ8</accession>
<gene>
    <name evidence="1" type="ORF">KA717_25915</name>
</gene>
<name>A0A977KSZ8_9CYAN</name>
<protein>
    <submittedName>
        <fullName evidence="1">Uncharacterized protein</fullName>
    </submittedName>
</protein>
<sequence>MTTITLEVNPEIAAAYQAVSSAEREQITKIVTLLLQNPAESDLAFLRRIMDDISDKAEANGLTPEILESILNDP</sequence>
<organism evidence="1">
    <name type="scientific">Woronichinia naegeliana WA131</name>
    <dbReference type="NCBI Taxonomy" id="2824559"/>
    <lineage>
        <taxon>Bacteria</taxon>
        <taxon>Bacillati</taxon>
        <taxon>Cyanobacteriota</taxon>
        <taxon>Cyanophyceae</taxon>
        <taxon>Synechococcales</taxon>
        <taxon>Coelosphaeriaceae</taxon>
        <taxon>Woronichinia</taxon>
    </lineage>
</organism>